<evidence type="ECO:0008006" key="8">
    <source>
        <dbReference type="Google" id="ProtNLM"/>
    </source>
</evidence>
<dbReference type="FunFam" id="3.90.1750.10:FF:000011">
    <property type="entry name" value="E3 ubiquitin-protein ligase UBR5 isoform X1"/>
    <property type="match status" value="1"/>
</dbReference>
<evidence type="ECO:0000259" key="4">
    <source>
        <dbReference type="PROSITE" id="PS50237"/>
    </source>
</evidence>
<name>A0AAD9NLD4_RIDPI</name>
<comment type="caution">
    <text evidence="6">The sequence shown here is derived from an EMBL/GenBank/DDBJ whole genome shotgun (WGS) entry which is preliminary data.</text>
</comment>
<dbReference type="Pfam" id="PF00658">
    <property type="entry name" value="MLLE"/>
    <property type="match status" value="1"/>
</dbReference>
<dbReference type="GO" id="GO:0003723">
    <property type="term" value="F:RNA binding"/>
    <property type="evidence" value="ECO:0007669"/>
    <property type="project" value="InterPro"/>
</dbReference>
<evidence type="ECO:0000256" key="2">
    <source>
        <dbReference type="PROSITE-ProRule" id="PRU00104"/>
    </source>
</evidence>
<evidence type="ECO:0000313" key="6">
    <source>
        <dbReference type="EMBL" id="KAK2171429.1"/>
    </source>
</evidence>
<dbReference type="Proteomes" id="UP001209878">
    <property type="component" value="Unassembled WGS sequence"/>
</dbReference>
<dbReference type="PANTHER" id="PTHR46276">
    <property type="entry name" value="E3 UBIQUITIN-PROTEIN LIGASE UBR5"/>
    <property type="match status" value="1"/>
</dbReference>
<dbReference type="FunFam" id="1.10.1900.10:FF:000002">
    <property type="entry name" value="E3 ubiquitin-protein ligase UBR5 isoform X1"/>
    <property type="match status" value="1"/>
</dbReference>
<keyword evidence="1 2" id="KW-0833">Ubl conjugation pathway</keyword>
<dbReference type="AlphaFoldDB" id="A0AAD9NLD4"/>
<organism evidence="6 7">
    <name type="scientific">Ridgeia piscesae</name>
    <name type="common">Tubeworm</name>
    <dbReference type="NCBI Taxonomy" id="27915"/>
    <lineage>
        <taxon>Eukaryota</taxon>
        <taxon>Metazoa</taxon>
        <taxon>Spiralia</taxon>
        <taxon>Lophotrochozoa</taxon>
        <taxon>Annelida</taxon>
        <taxon>Polychaeta</taxon>
        <taxon>Sedentaria</taxon>
        <taxon>Canalipalpata</taxon>
        <taxon>Sabellida</taxon>
        <taxon>Siboglinidae</taxon>
        <taxon>Ridgeia</taxon>
    </lineage>
</organism>
<sequence length="632" mass="71112">MIGQLVSHDILLGRWRFALDLFGRVFCDDVGMESGSVISELGGFPVKESKFRREMEKIRNPQQRDLTLEVERDRNLMLVQTFKQLNTQYNRRTNTAAPPLAVHRVKVTFKDEPGEGSGVARSFYTAFAQVVLSPEKLPNLENVLIGAKNLQYNLIQKLRYRERERQRLQRQKSRDRDTRRTLSYDTPPFYMSEGASDSGANTAGPTGGANAAGASDGNANTADPLSAQRRQLGERLYPKVQMLQPSLAAKITGMLLELPPAQLLILLTSEESLRQRVDEAVDIIMSHGRELSADVILDLDIFNLSSSSDKNKKAATPGGKSAEAADEDDEFVDNSPLFWQPGKRGYYSPRPGKNTPERLNAFRNVGRVIGLCLLQNEMCPLHLNRHVIKYILGRKIGWHDFAFFDPVMYESLRQLVVDSDSKEASVMFAAMDLTFSIELSAEEGSDQVDLVPHGTDIEVNASNVHDYVRKYAEHRMLHACQKSLENLRQGVFDVIPRDSLDGLTAEDLRLLLNGVGDINVQSLIGYTSFNDESGEGGERVQRFKKWFWSVLEKMTNIERQDLVYFWMSSPALPASEEGFQPMPSITVRPADDNHLPTANTCISRLYIPLYSSRNVLRTKLLLAIKTKSFGFV</sequence>
<dbReference type="PROSITE" id="PS50237">
    <property type="entry name" value="HECT"/>
    <property type="match status" value="1"/>
</dbReference>
<dbReference type="Gene3D" id="3.30.2160.10">
    <property type="entry name" value="Hect, E3 ligase catalytic domain"/>
    <property type="match status" value="1"/>
</dbReference>
<dbReference type="InterPro" id="IPR035983">
    <property type="entry name" value="Hect_E3_ubiquitin_ligase"/>
</dbReference>
<keyword evidence="7" id="KW-1185">Reference proteome</keyword>
<dbReference type="Gene3D" id="1.10.1900.10">
    <property type="entry name" value="c-terminal domain of poly(a) binding protein"/>
    <property type="match status" value="1"/>
</dbReference>
<gene>
    <name evidence="6" type="ORF">NP493_1069g00086</name>
</gene>
<reference evidence="6" key="1">
    <citation type="journal article" date="2023" name="Mol. Biol. Evol.">
        <title>Third-Generation Sequencing Reveals the Adaptive Role of the Epigenome in Three Deep-Sea Polychaetes.</title>
        <authorList>
            <person name="Perez M."/>
            <person name="Aroh O."/>
            <person name="Sun Y."/>
            <person name="Lan Y."/>
            <person name="Juniper S.K."/>
            <person name="Young C.R."/>
            <person name="Angers B."/>
            <person name="Qian P.Y."/>
        </authorList>
    </citation>
    <scope>NUCLEOTIDE SEQUENCE</scope>
    <source>
        <strain evidence="6">R07B-5</strain>
    </source>
</reference>
<dbReference type="SUPFAM" id="SSF63570">
    <property type="entry name" value="PABC (PABP) domain"/>
    <property type="match status" value="1"/>
</dbReference>
<dbReference type="EMBL" id="JAODUO010001067">
    <property type="protein sequence ID" value="KAK2171429.1"/>
    <property type="molecule type" value="Genomic_DNA"/>
</dbReference>
<feature type="region of interest" description="Disordered" evidence="3">
    <location>
        <begin position="164"/>
        <end position="223"/>
    </location>
</feature>
<feature type="domain" description="PABC" evidence="5">
    <location>
        <begin position="212"/>
        <end position="289"/>
    </location>
</feature>
<dbReference type="SMART" id="SM00119">
    <property type="entry name" value="HECTc"/>
    <property type="match status" value="1"/>
</dbReference>
<dbReference type="SMART" id="SM00517">
    <property type="entry name" value="PolyA"/>
    <property type="match status" value="1"/>
</dbReference>
<dbReference type="PANTHER" id="PTHR46276:SF1">
    <property type="entry name" value="E3 UBIQUITIN-PROTEIN LIGASE UBR5"/>
    <property type="match status" value="1"/>
</dbReference>
<evidence type="ECO:0000256" key="1">
    <source>
        <dbReference type="ARBA" id="ARBA00022786"/>
    </source>
</evidence>
<dbReference type="Gene3D" id="3.30.2410.10">
    <property type="entry name" value="Hect, E3 ligase catalytic domain"/>
    <property type="match status" value="1"/>
</dbReference>
<feature type="region of interest" description="Disordered" evidence="3">
    <location>
        <begin position="309"/>
        <end position="328"/>
    </location>
</feature>
<dbReference type="Pfam" id="PF00632">
    <property type="entry name" value="HECT"/>
    <property type="match status" value="1"/>
</dbReference>
<dbReference type="InterPro" id="IPR036053">
    <property type="entry name" value="PABP-dom"/>
</dbReference>
<feature type="domain" description="HECT" evidence="4">
    <location>
        <begin position="346"/>
        <end position="632"/>
    </location>
</feature>
<dbReference type="InterPro" id="IPR002004">
    <property type="entry name" value="PABP_HYD_C"/>
</dbReference>
<dbReference type="Gene3D" id="3.90.1750.10">
    <property type="entry name" value="Hect, E3 ligase catalytic domains"/>
    <property type="match status" value="1"/>
</dbReference>
<proteinExistence type="predicted"/>
<dbReference type="PROSITE" id="PS51309">
    <property type="entry name" value="PABC"/>
    <property type="match status" value="1"/>
</dbReference>
<dbReference type="FunFam" id="3.30.2410.10:FF:000008">
    <property type="entry name" value="Putative E3 ubiquitin-protein ligase UBR5"/>
    <property type="match status" value="1"/>
</dbReference>
<dbReference type="GO" id="GO:0005737">
    <property type="term" value="C:cytoplasm"/>
    <property type="evidence" value="ECO:0007669"/>
    <property type="project" value="TreeGrafter"/>
</dbReference>
<evidence type="ECO:0000313" key="7">
    <source>
        <dbReference type="Proteomes" id="UP001209878"/>
    </source>
</evidence>
<dbReference type="SUPFAM" id="SSF56204">
    <property type="entry name" value="Hect, E3 ligase catalytic domain"/>
    <property type="match status" value="1"/>
</dbReference>
<evidence type="ECO:0000259" key="5">
    <source>
        <dbReference type="PROSITE" id="PS51309"/>
    </source>
</evidence>
<protein>
    <recommendedName>
        <fullName evidence="8">E3 ubiquitin-protein ligase UBR5</fullName>
    </recommendedName>
</protein>
<dbReference type="GO" id="GO:0000209">
    <property type="term" value="P:protein polyubiquitination"/>
    <property type="evidence" value="ECO:0007669"/>
    <property type="project" value="TreeGrafter"/>
</dbReference>
<feature type="compositionally biased region" description="Low complexity" evidence="3">
    <location>
        <begin position="199"/>
        <end position="223"/>
    </location>
</feature>
<accession>A0AAD9NLD4</accession>
<dbReference type="FunFam" id="3.30.2160.10:FF:000006">
    <property type="entry name" value="E3 ubiquitin-protein ligase UBR5 isoform X2"/>
    <property type="match status" value="1"/>
</dbReference>
<dbReference type="GO" id="GO:0090263">
    <property type="term" value="P:positive regulation of canonical Wnt signaling pathway"/>
    <property type="evidence" value="ECO:0007669"/>
    <property type="project" value="TreeGrafter"/>
</dbReference>
<feature type="active site" description="Glycyl thioester intermediate" evidence="2">
    <location>
        <position position="601"/>
    </location>
</feature>
<feature type="compositionally biased region" description="Basic and acidic residues" evidence="3">
    <location>
        <begin position="164"/>
        <end position="182"/>
    </location>
</feature>
<evidence type="ECO:0000256" key="3">
    <source>
        <dbReference type="SAM" id="MobiDB-lite"/>
    </source>
</evidence>
<dbReference type="GO" id="GO:0005634">
    <property type="term" value="C:nucleus"/>
    <property type="evidence" value="ECO:0007669"/>
    <property type="project" value="TreeGrafter"/>
</dbReference>
<dbReference type="InterPro" id="IPR000569">
    <property type="entry name" value="HECT_dom"/>
</dbReference>
<dbReference type="GO" id="GO:0034450">
    <property type="term" value="F:ubiquitin-ubiquitin ligase activity"/>
    <property type="evidence" value="ECO:0007669"/>
    <property type="project" value="TreeGrafter"/>
</dbReference>